<organism evidence="2">
    <name type="scientific">marine metagenome</name>
    <dbReference type="NCBI Taxonomy" id="408172"/>
    <lineage>
        <taxon>unclassified sequences</taxon>
        <taxon>metagenomes</taxon>
        <taxon>ecological metagenomes</taxon>
    </lineage>
</organism>
<dbReference type="AlphaFoldDB" id="A0A382DWI2"/>
<sequence length="141" mass="16836">MGYIAGITKFFDNNMLLVSIIESLYLIYMFNFFKTTMAFHHPFEIFLTSFSEYVKHPIKTGLYENKICRFGNDISYIFAVYIIFRYILYKTNSIKKNTLCMINKTLIYVAFVVSLLMNMNAVIYLIPLLLLEYYYFIQKFC</sequence>
<keyword evidence="1" id="KW-0472">Membrane</keyword>
<name>A0A382DWI2_9ZZZZ</name>
<reference evidence="2" key="1">
    <citation type="submission" date="2018-05" db="EMBL/GenBank/DDBJ databases">
        <authorList>
            <person name="Lanie J.A."/>
            <person name="Ng W.-L."/>
            <person name="Kazmierczak K.M."/>
            <person name="Andrzejewski T.M."/>
            <person name="Davidsen T.M."/>
            <person name="Wayne K.J."/>
            <person name="Tettelin H."/>
            <person name="Glass J.I."/>
            <person name="Rusch D."/>
            <person name="Podicherti R."/>
            <person name="Tsui H.-C.T."/>
            <person name="Winkler M.E."/>
        </authorList>
    </citation>
    <scope>NUCLEOTIDE SEQUENCE</scope>
</reference>
<feature type="transmembrane region" description="Helical" evidence="1">
    <location>
        <begin position="108"/>
        <end position="131"/>
    </location>
</feature>
<dbReference type="EMBL" id="UINC01041399">
    <property type="protein sequence ID" value="SVB42615.1"/>
    <property type="molecule type" value="Genomic_DNA"/>
</dbReference>
<feature type="transmembrane region" description="Helical" evidence="1">
    <location>
        <begin position="15"/>
        <end position="33"/>
    </location>
</feature>
<feature type="transmembrane region" description="Helical" evidence="1">
    <location>
        <begin position="70"/>
        <end position="88"/>
    </location>
</feature>
<keyword evidence="1" id="KW-0812">Transmembrane</keyword>
<evidence type="ECO:0000256" key="1">
    <source>
        <dbReference type="SAM" id="Phobius"/>
    </source>
</evidence>
<accession>A0A382DWI2</accession>
<protein>
    <submittedName>
        <fullName evidence="2">Uncharacterized protein</fullName>
    </submittedName>
</protein>
<proteinExistence type="predicted"/>
<evidence type="ECO:0000313" key="2">
    <source>
        <dbReference type="EMBL" id="SVB42615.1"/>
    </source>
</evidence>
<keyword evidence="1" id="KW-1133">Transmembrane helix</keyword>
<gene>
    <name evidence="2" type="ORF">METZ01_LOCUS195469</name>
</gene>